<dbReference type="Proteomes" id="UP000838756">
    <property type="component" value="Unassembled WGS sequence"/>
</dbReference>
<reference evidence="3" key="1">
    <citation type="submission" date="2022-03" db="EMBL/GenBank/DDBJ databases">
        <authorList>
            <person name="Lindestad O."/>
        </authorList>
    </citation>
    <scope>NUCLEOTIDE SEQUENCE</scope>
</reference>
<feature type="chain" id="PRO_5035836802" evidence="1">
    <location>
        <begin position="21"/>
        <end position="246"/>
    </location>
</feature>
<evidence type="ECO:0000313" key="4">
    <source>
        <dbReference type="Proteomes" id="UP000838756"/>
    </source>
</evidence>
<organism evidence="3 4">
    <name type="scientific">Pararge aegeria aegeria</name>
    <dbReference type="NCBI Taxonomy" id="348720"/>
    <lineage>
        <taxon>Eukaryota</taxon>
        <taxon>Metazoa</taxon>
        <taxon>Ecdysozoa</taxon>
        <taxon>Arthropoda</taxon>
        <taxon>Hexapoda</taxon>
        <taxon>Insecta</taxon>
        <taxon>Pterygota</taxon>
        <taxon>Neoptera</taxon>
        <taxon>Endopterygota</taxon>
        <taxon>Lepidoptera</taxon>
        <taxon>Glossata</taxon>
        <taxon>Ditrysia</taxon>
        <taxon>Papilionoidea</taxon>
        <taxon>Nymphalidae</taxon>
        <taxon>Satyrinae</taxon>
        <taxon>Satyrini</taxon>
        <taxon>Parargina</taxon>
        <taxon>Pararge</taxon>
    </lineage>
</organism>
<sequence>MYFKFFTFVIVTVCISPICGNVVSFDDLNGTILDKLSGVEIPDSPLLLLDRLKLRHNISNISHYARQNQEGEQNSTESRRCSCYLGVCKCCTGFLMDLFNQKACMKVTYHPGDFAFDVAMSINDRVLYENSVSGKNPRPICISPPRLSNLKVCAQFYNVFFPGRNFHFCLAMNGKWRSLQLFNFAFDCLRMGANGIAMIRPEENGGITIPNPQGGVDAVVDAGEDDIEEYDESNIVRSLLEIFDED</sequence>
<accession>A0A8S4RR14</accession>
<feature type="domain" description="DUF4773" evidence="2">
    <location>
        <begin position="81"/>
        <end position="195"/>
    </location>
</feature>
<dbReference type="PANTHER" id="PTHR36299:SF4">
    <property type="entry name" value="GH07892P-RELATED"/>
    <property type="match status" value="1"/>
</dbReference>
<proteinExistence type="predicted"/>
<keyword evidence="1" id="KW-0732">Signal</keyword>
<evidence type="ECO:0000313" key="3">
    <source>
        <dbReference type="EMBL" id="CAH2239528.1"/>
    </source>
</evidence>
<protein>
    <submittedName>
        <fullName evidence="3">Jg21532 protein</fullName>
    </submittedName>
</protein>
<evidence type="ECO:0000259" key="2">
    <source>
        <dbReference type="Pfam" id="PF15998"/>
    </source>
</evidence>
<gene>
    <name evidence="3" type="primary">jg21532</name>
    <name evidence="3" type="ORF">PAEG_LOCUS16229</name>
</gene>
<dbReference type="InterPro" id="IPR031941">
    <property type="entry name" value="DUF4773"/>
</dbReference>
<dbReference type="PANTHER" id="PTHR36299">
    <property type="entry name" value="AGAP008005-PA"/>
    <property type="match status" value="1"/>
</dbReference>
<dbReference type="EMBL" id="CAKXAJ010025439">
    <property type="protein sequence ID" value="CAH2239528.1"/>
    <property type="molecule type" value="Genomic_DNA"/>
</dbReference>
<dbReference type="Pfam" id="PF15998">
    <property type="entry name" value="DUF4773"/>
    <property type="match status" value="1"/>
</dbReference>
<feature type="signal peptide" evidence="1">
    <location>
        <begin position="1"/>
        <end position="20"/>
    </location>
</feature>
<keyword evidence="4" id="KW-1185">Reference proteome</keyword>
<comment type="caution">
    <text evidence="3">The sequence shown here is derived from an EMBL/GenBank/DDBJ whole genome shotgun (WGS) entry which is preliminary data.</text>
</comment>
<evidence type="ECO:0000256" key="1">
    <source>
        <dbReference type="SAM" id="SignalP"/>
    </source>
</evidence>
<dbReference type="OrthoDB" id="8189990at2759"/>
<dbReference type="AlphaFoldDB" id="A0A8S4RR14"/>
<name>A0A8S4RR14_9NEOP</name>